<protein>
    <submittedName>
        <fullName evidence="2">Hemin uptake protein HemP</fullName>
    </submittedName>
</protein>
<gene>
    <name evidence="2" type="primary">hemP</name>
    <name evidence="2" type="ORF">EBB06_13665</name>
</gene>
<keyword evidence="3" id="KW-1185">Reference proteome</keyword>
<evidence type="ECO:0000313" key="3">
    <source>
        <dbReference type="Proteomes" id="UP000290682"/>
    </source>
</evidence>
<dbReference type="Gene3D" id="2.10.70.10">
    <property type="entry name" value="Complement Module, domain 1"/>
    <property type="match status" value="1"/>
</dbReference>
<name>A0ABY0FBV3_9NEIS</name>
<evidence type="ECO:0000256" key="1">
    <source>
        <dbReference type="SAM" id="MobiDB-lite"/>
    </source>
</evidence>
<dbReference type="RefSeq" id="WP_129213708.1">
    <property type="nucleotide sequence ID" value="NZ_REGR01000015.1"/>
</dbReference>
<comment type="caution">
    <text evidence="2">The sequence shown here is derived from an EMBL/GenBank/DDBJ whole genome shotgun (WGS) entry which is preliminary data.</text>
</comment>
<dbReference type="Pfam" id="PF10636">
    <property type="entry name" value="hemP"/>
    <property type="match status" value="1"/>
</dbReference>
<evidence type="ECO:0000313" key="2">
    <source>
        <dbReference type="EMBL" id="RXZ42091.1"/>
    </source>
</evidence>
<reference evidence="2 3" key="1">
    <citation type="submission" date="2018-10" db="EMBL/GenBank/DDBJ databases">
        <title>Draft genome of Fastidiocella sp. strain 375T, a bacterium isolated from a karstic cave dripping water.</title>
        <authorList>
            <person name="Coelho C."/>
            <person name="Verissimo A."/>
            <person name="Tiago I."/>
        </authorList>
    </citation>
    <scope>NUCLEOTIDE SEQUENCE [LARGE SCALE GENOMIC DNA]</scope>
    <source>
        <strain evidence="2 3">CAVE-375</strain>
    </source>
</reference>
<sequence length="58" mass="6576">MPPSPQRANPPGSHAAPAAPTELDSRTLFERQREIAIRHDGELYRLCLTRNNRLILVK</sequence>
<dbReference type="Proteomes" id="UP000290682">
    <property type="component" value="Unassembled WGS sequence"/>
</dbReference>
<feature type="region of interest" description="Disordered" evidence="1">
    <location>
        <begin position="1"/>
        <end position="25"/>
    </location>
</feature>
<accession>A0ABY0FBV3</accession>
<dbReference type="InterPro" id="IPR019600">
    <property type="entry name" value="Hemin_uptake_protein_HemP"/>
</dbReference>
<dbReference type="EMBL" id="REGR01000015">
    <property type="protein sequence ID" value="RXZ42091.1"/>
    <property type="molecule type" value="Genomic_DNA"/>
</dbReference>
<organism evidence="2 3">
    <name type="scientific">Crenobacter cavernae</name>
    <dbReference type="NCBI Taxonomy" id="2290923"/>
    <lineage>
        <taxon>Bacteria</taxon>
        <taxon>Pseudomonadati</taxon>
        <taxon>Pseudomonadota</taxon>
        <taxon>Betaproteobacteria</taxon>
        <taxon>Neisseriales</taxon>
        <taxon>Neisseriaceae</taxon>
        <taxon>Crenobacter</taxon>
    </lineage>
</organism>
<proteinExistence type="predicted"/>